<protein>
    <recommendedName>
        <fullName evidence="4">Myb/SANT-like domain-containing protein</fullName>
    </recommendedName>
</protein>
<feature type="compositionally biased region" description="Basic and acidic residues" evidence="1">
    <location>
        <begin position="204"/>
        <end position="214"/>
    </location>
</feature>
<proteinExistence type="predicted"/>
<feature type="region of interest" description="Disordered" evidence="1">
    <location>
        <begin position="1"/>
        <end position="109"/>
    </location>
</feature>
<accession>A0A388JRZ7</accession>
<feature type="compositionally biased region" description="Polar residues" evidence="1">
    <location>
        <begin position="437"/>
        <end position="446"/>
    </location>
</feature>
<reference evidence="2 3" key="1">
    <citation type="journal article" date="2018" name="Cell">
        <title>The Chara Genome: Secondary Complexity and Implications for Plant Terrestrialization.</title>
        <authorList>
            <person name="Nishiyama T."/>
            <person name="Sakayama H."/>
            <person name="Vries J.D."/>
            <person name="Buschmann H."/>
            <person name="Saint-Marcoux D."/>
            <person name="Ullrich K.K."/>
            <person name="Haas F.B."/>
            <person name="Vanderstraeten L."/>
            <person name="Becker D."/>
            <person name="Lang D."/>
            <person name="Vosolsobe S."/>
            <person name="Rombauts S."/>
            <person name="Wilhelmsson P.K.I."/>
            <person name="Janitza P."/>
            <person name="Kern R."/>
            <person name="Heyl A."/>
            <person name="Rumpler F."/>
            <person name="Villalobos L.I.A.C."/>
            <person name="Clay J.M."/>
            <person name="Skokan R."/>
            <person name="Toyoda A."/>
            <person name="Suzuki Y."/>
            <person name="Kagoshima H."/>
            <person name="Schijlen E."/>
            <person name="Tajeshwar N."/>
            <person name="Catarino B."/>
            <person name="Hetherington A.J."/>
            <person name="Saltykova A."/>
            <person name="Bonnot C."/>
            <person name="Breuninger H."/>
            <person name="Symeonidi A."/>
            <person name="Radhakrishnan G.V."/>
            <person name="Van Nieuwerburgh F."/>
            <person name="Deforce D."/>
            <person name="Chang C."/>
            <person name="Karol K.G."/>
            <person name="Hedrich R."/>
            <person name="Ulvskov P."/>
            <person name="Glockner G."/>
            <person name="Delwiche C.F."/>
            <person name="Petrasek J."/>
            <person name="Van de Peer Y."/>
            <person name="Friml J."/>
            <person name="Beilby M."/>
            <person name="Dolan L."/>
            <person name="Kohara Y."/>
            <person name="Sugano S."/>
            <person name="Fujiyama A."/>
            <person name="Delaux P.-M."/>
            <person name="Quint M."/>
            <person name="TheiBen G."/>
            <person name="Hagemann M."/>
            <person name="Harholt J."/>
            <person name="Dunand C."/>
            <person name="Zachgo S."/>
            <person name="Langdale J."/>
            <person name="Maumus F."/>
            <person name="Straeten D.V.D."/>
            <person name="Gould S.B."/>
            <person name="Rensing S.A."/>
        </authorList>
    </citation>
    <scope>NUCLEOTIDE SEQUENCE [LARGE SCALE GENOMIC DNA]</scope>
    <source>
        <strain evidence="2 3">S276</strain>
    </source>
</reference>
<feature type="region of interest" description="Disordered" evidence="1">
    <location>
        <begin position="302"/>
        <end position="333"/>
    </location>
</feature>
<gene>
    <name evidence="2" type="ORF">CBR_g8598</name>
</gene>
<evidence type="ECO:0008006" key="4">
    <source>
        <dbReference type="Google" id="ProtNLM"/>
    </source>
</evidence>
<dbReference type="AlphaFoldDB" id="A0A388JRZ7"/>
<name>A0A388JRZ7_CHABU</name>
<dbReference type="PANTHER" id="PTHR33492">
    <property type="entry name" value="OSJNBA0043A12.37 PROTEIN-RELATED"/>
    <property type="match status" value="1"/>
</dbReference>
<comment type="caution">
    <text evidence="2">The sequence shown here is derived from an EMBL/GenBank/DDBJ whole genome shotgun (WGS) entry which is preliminary data.</text>
</comment>
<dbReference type="EMBL" id="BFEA01000012">
    <property type="protein sequence ID" value="GBG60576.1"/>
    <property type="molecule type" value="Genomic_DNA"/>
</dbReference>
<evidence type="ECO:0000313" key="3">
    <source>
        <dbReference type="Proteomes" id="UP000265515"/>
    </source>
</evidence>
<sequence length="572" mass="62683">MNPPPTFSRGRYTVPRPVERGVSAEDFPFEGARGDGTRVWKESRQEVRKSVAMDGRRPNVATLSDTYPSHRPAICTGVNRRAAGPSTYEGLPPHMQPLPHSNEGEADVDVSNTLPLGSGSTQEWTGSQSFDGRGAKYRQSFTSLLHEGAQEGERLPPVDLTFGLRSGSPSSATRTVLVNPHPDDDEGQVTLVGRGTRGGSMRQETSEKTRERPRVQKTSGPSIPRTSAGRPEWMNPPPAFSRGRYTVPRPVERGVSAEDFPFEGERGDGTRVWKESRQELRWQQEESITQGVAGAAEEGLRRMLGGGGRGRRRPLLMRKGEAGSGRPTASGGARIRTDVVEGLDVRERLLKVGVDRLADKCGKKWDNLMQQFKKIHTFMGMSGKEYFFQLTSQQRAEKGFSFNMDRPIYEEIKGAKERSHTISPSSVADTGGAGSVQLPSAHSATPESVGDGDVAGDGNDEDHSSARGASRTTGSPASFGKRKNVWQQTFEALSECMEKHGALMASTMESASIRQCEAMESTSKRKCSIQIRRCEAIEAEVEVQKQHCVASNEVSKFMCQALMEIAKAIRER</sequence>
<evidence type="ECO:0000313" key="2">
    <source>
        <dbReference type="EMBL" id="GBG60576.1"/>
    </source>
</evidence>
<dbReference type="Proteomes" id="UP000265515">
    <property type="component" value="Unassembled WGS sequence"/>
</dbReference>
<dbReference type="PANTHER" id="PTHR33492:SF11">
    <property type="entry name" value="OS04G0670900 PROTEIN"/>
    <property type="match status" value="1"/>
</dbReference>
<feature type="compositionally biased region" description="Polar residues" evidence="1">
    <location>
        <begin position="216"/>
        <end position="225"/>
    </location>
</feature>
<dbReference type="Gene3D" id="1.10.10.60">
    <property type="entry name" value="Homeodomain-like"/>
    <property type="match status" value="1"/>
</dbReference>
<feature type="region of interest" description="Disordered" evidence="1">
    <location>
        <begin position="414"/>
        <end position="480"/>
    </location>
</feature>
<feature type="compositionally biased region" description="Basic and acidic residues" evidence="1">
    <location>
        <begin position="32"/>
        <end position="57"/>
    </location>
</feature>
<evidence type="ECO:0000256" key="1">
    <source>
        <dbReference type="SAM" id="MobiDB-lite"/>
    </source>
</evidence>
<organism evidence="2 3">
    <name type="scientific">Chara braunii</name>
    <name type="common">Braun's stonewort</name>
    <dbReference type="NCBI Taxonomy" id="69332"/>
    <lineage>
        <taxon>Eukaryota</taxon>
        <taxon>Viridiplantae</taxon>
        <taxon>Streptophyta</taxon>
        <taxon>Charophyceae</taxon>
        <taxon>Charales</taxon>
        <taxon>Characeae</taxon>
        <taxon>Chara</taxon>
    </lineage>
</organism>
<dbReference type="Gramene" id="GBG60576">
    <property type="protein sequence ID" value="GBG60576"/>
    <property type="gene ID" value="CBR_g8598"/>
</dbReference>
<feature type="region of interest" description="Disordered" evidence="1">
    <location>
        <begin position="178"/>
        <end position="246"/>
    </location>
</feature>
<keyword evidence="3" id="KW-1185">Reference proteome</keyword>